<dbReference type="GO" id="GO:0006548">
    <property type="term" value="P:L-histidine catabolic process"/>
    <property type="evidence" value="ECO:0007669"/>
    <property type="project" value="TreeGrafter"/>
</dbReference>
<dbReference type="Gene3D" id="3.40.640.10">
    <property type="entry name" value="Type I PLP-dependent aspartate aminotransferase-like (Major domain)"/>
    <property type="match status" value="1"/>
</dbReference>
<accession>A0A1V9Y3Z4</accession>
<dbReference type="OrthoDB" id="639767at2759"/>
<dbReference type="InterPro" id="IPR002129">
    <property type="entry name" value="PyrdxlP-dep_de-COase"/>
</dbReference>
<evidence type="ECO:0000256" key="7">
    <source>
        <dbReference type="ARBA" id="ARBA00023239"/>
    </source>
</evidence>
<dbReference type="InterPro" id="IPR015424">
    <property type="entry name" value="PyrdxlP-dep_Trfase"/>
</dbReference>
<dbReference type="SUPFAM" id="SSF53383">
    <property type="entry name" value="PLP-dependent transferases"/>
    <property type="match status" value="1"/>
</dbReference>
<dbReference type="PANTHER" id="PTHR11999">
    <property type="entry name" value="GROUP II PYRIDOXAL-5-PHOSPHATE DECARBOXYLASE"/>
    <property type="match status" value="1"/>
</dbReference>
<dbReference type="GO" id="GO:0001694">
    <property type="term" value="P:histamine biosynthetic process"/>
    <property type="evidence" value="ECO:0007669"/>
    <property type="project" value="TreeGrafter"/>
</dbReference>
<dbReference type="EC" id="4.1.1.22" evidence="3"/>
<evidence type="ECO:0000256" key="4">
    <source>
        <dbReference type="ARBA" id="ARBA00022584"/>
    </source>
</evidence>
<evidence type="ECO:0000256" key="3">
    <source>
        <dbReference type="ARBA" id="ARBA00012320"/>
    </source>
</evidence>
<reference evidence="10 11" key="1">
    <citation type="journal article" date="2017" name="Gigascience">
        <title>Draft genome of the honey bee ectoparasitic mite, Tropilaelaps mercedesae, is shaped by the parasitic life history.</title>
        <authorList>
            <person name="Dong X."/>
            <person name="Armstrong S.D."/>
            <person name="Xia D."/>
            <person name="Makepeace B.L."/>
            <person name="Darby A.C."/>
            <person name="Kadowaki T."/>
        </authorList>
    </citation>
    <scope>NUCLEOTIDE SEQUENCE [LARGE SCALE GENOMIC DNA]</scope>
    <source>
        <strain evidence="10">Wuxi-XJTLU</strain>
    </source>
</reference>
<protein>
    <recommendedName>
        <fullName evidence="8">Histidine decarboxylase</fullName>
        <ecNumber evidence="3">4.1.1.22</ecNumber>
    </recommendedName>
</protein>
<evidence type="ECO:0000313" key="10">
    <source>
        <dbReference type="EMBL" id="OQR80338.1"/>
    </source>
</evidence>
<dbReference type="Proteomes" id="UP000192247">
    <property type="component" value="Unassembled WGS sequence"/>
</dbReference>
<dbReference type="GO" id="GO:0042423">
    <property type="term" value="P:catecholamine biosynthetic process"/>
    <property type="evidence" value="ECO:0007669"/>
    <property type="project" value="UniProtKB-KW"/>
</dbReference>
<organism evidence="10 11">
    <name type="scientific">Tropilaelaps mercedesae</name>
    <dbReference type="NCBI Taxonomy" id="418985"/>
    <lineage>
        <taxon>Eukaryota</taxon>
        <taxon>Metazoa</taxon>
        <taxon>Ecdysozoa</taxon>
        <taxon>Arthropoda</taxon>
        <taxon>Chelicerata</taxon>
        <taxon>Arachnida</taxon>
        <taxon>Acari</taxon>
        <taxon>Parasitiformes</taxon>
        <taxon>Mesostigmata</taxon>
        <taxon>Gamasina</taxon>
        <taxon>Dermanyssoidea</taxon>
        <taxon>Laelapidae</taxon>
        <taxon>Tropilaelaps</taxon>
    </lineage>
</organism>
<comment type="subunit">
    <text evidence="2">Homodimer.</text>
</comment>
<dbReference type="GO" id="GO:0004398">
    <property type="term" value="F:histidine decarboxylase activity"/>
    <property type="evidence" value="ECO:0007669"/>
    <property type="project" value="TreeGrafter"/>
</dbReference>
<keyword evidence="6 9" id="KW-0663">Pyridoxal phosphate</keyword>
<evidence type="ECO:0000256" key="9">
    <source>
        <dbReference type="RuleBase" id="RU000382"/>
    </source>
</evidence>
<dbReference type="STRING" id="418985.A0A1V9Y3Z4"/>
<dbReference type="AlphaFoldDB" id="A0A1V9Y3Z4"/>
<keyword evidence="7 9" id="KW-0456">Lyase</keyword>
<name>A0A1V9Y3Z4_9ACAR</name>
<proteinExistence type="inferred from homology"/>
<keyword evidence="11" id="KW-1185">Reference proteome</keyword>
<dbReference type="InterPro" id="IPR015421">
    <property type="entry name" value="PyrdxlP-dep_Trfase_major"/>
</dbReference>
<dbReference type="GO" id="GO:0005737">
    <property type="term" value="C:cytoplasm"/>
    <property type="evidence" value="ECO:0007669"/>
    <property type="project" value="TreeGrafter"/>
</dbReference>
<evidence type="ECO:0000256" key="1">
    <source>
        <dbReference type="ARBA" id="ARBA00001933"/>
    </source>
</evidence>
<evidence type="ECO:0000256" key="8">
    <source>
        <dbReference type="ARBA" id="ARBA00039946"/>
    </source>
</evidence>
<dbReference type="InterPro" id="IPR010977">
    <property type="entry name" value="Aromatic_deC"/>
</dbReference>
<dbReference type="EMBL" id="MNPL01000103">
    <property type="protein sequence ID" value="OQR80338.1"/>
    <property type="molecule type" value="Genomic_DNA"/>
</dbReference>
<dbReference type="InParanoid" id="A0A1V9Y3Z4"/>
<dbReference type="Pfam" id="PF00282">
    <property type="entry name" value="Pyridoxal_deC"/>
    <property type="match status" value="1"/>
</dbReference>
<gene>
    <name evidence="10" type="ORF">BIW11_05127</name>
</gene>
<comment type="cofactor">
    <cofactor evidence="1 9">
        <name>pyridoxal 5'-phosphate</name>
        <dbReference type="ChEBI" id="CHEBI:597326"/>
    </cofactor>
</comment>
<sequence length="126" mass="14139">MGRLVAYCSDQAHSPVEKAGLIVKMRYVECDENYSMCGSAFQEIISQDRAAILGATSSCAFDDLQIIGRIFVRTVYMASHVDAAYTGTAFVCPEFREWLRGVKMANTFAFNPSKRTIVHFDCMAMW</sequence>
<evidence type="ECO:0000256" key="2">
    <source>
        <dbReference type="ARBA" id="ARBA00011738"/>
    </source>
</evidence>
<evidence type="ECO:0000313" key="11">
    <source>
        <dbReference type="Proteomes" id="UP000192247"/>
    </source>
</evidence>
<keyword evidence="5" id="KW-0210">Decarboxylase</keyword>
<comment type="similarity">
    <text evidence="9">Belongs to the group II decarboxylase family.</text>
</comment>
<keyword evidence="4" id="KW-0127">Catecholamine biosynthesis</keyword>
<dbReference type="PANTHER" id="PTHR11999:SF68">
    <property type="entry name" value="HISTIDINE DECARBOXYLASE"/>
    <property type="match status" value="1"/>
</dbReference>
<evidence type="ECO:0000256" key="6">
    <source>
        <dbReference type="ARBA" id="ARBA00022898"/>
    </source>
</evidence>
<dbReference type="GO" id="GO:0030170">
    <property type="term" value="F:pyridoxal phosphate binding"/>
    <property type="evidence" value="ECO:0007669"/>
    <property type="project" value="InterPro"/>
</dbReference>
<evidence type="ECO:0000256" key="5">
    <source>
        <dbReference type="ARBA" id="ARBA00022793"/>
    </source>
</evidence>
<comment type="caution">
    <text evidence="10">The sequence shown here is derived from an EMBL/GenBank/DDBJ whole genome shotgun (WGS) entry which is preliminary data.</text>
</comment>